<evidence type="ECO:0000256" key="3">
    <source>
        <dbReference type="ARBA" id="ARBA00023242"/>
    </source>
</evidence>
<evidence type="ECO:0000256" key="2">
    <source>
        <dbReference type="ARBA" id="ARBA00022448"/>
    </source>
</evidence>
<organism evidence="5 6">
    <name type="scientific">Dipteronia sinensis</name>
    <dbReference type="NCBI Taxonomy" id="43782"/>
    <lineage>
        <taxon>Eukaryota</taxon>
        <taxon>Viridiplantae</taxon>
        <taxon>Streptophyta</taxon>
        <taxon>Embryophyta</taxon>
        <taxon>Tracheophyta</taxon>
        <taxon>Spermatophyta</taxon>
        <taxon>Magnoliopsida</taxon>
        <taxon>eudicotyledons</taxon>
        <taxon>Gunneridae</taxon>
        <taxon>Pentapetalae</taxon>
        <taxon>rosids</taxon>
        <taxon>malvids</taxon>
        <taxon>Sapindales</taxon>
        <taxon>Sapindaceae</taxon>
        <taxon>Hippocastanoideae</taxon>
        <taxon>Acereae</taxon>
        <taxon>Dipteronia</taxon>
    </lineage>
</organism>
<name>A0AAE0A2K2_9ROSI</name>
<evidence type="ECO:0000259" key="4">
    <source>
        <dbReference type="PROSITE" id="PS50166"/>
    </source>
</evidence>
<dbReference type="PANTHER" id="PTHR10997">
    <property type="entry name" value="IMPORTIN-7, 8, 11"/>
    <property type="match status" value="1"/>
</dbReference>
<evidence type="ECO:0000256" key="1">
    <source>
        <dbReference type="ARBA" id="ARBA00004123"/>
    </source>
</evidence>
<accession>A0AAE0A2K2</accession>
<dbReference type="GO" id="GO:0006611">
    <property type="term" value="P:protein export from nucleus"/>
    <property type="evidence" value="ECO:0007669"/>
    <property type="project" value="TreeGrafter"/>
</dbReference>
<dbReference type="Pfam" id="PF03810">
    <property type="entry name" value="IBN_N"/>
    <property type="match status" value="1"/>
</dbReference>
<dbReference type="Gene3D" id="1.25.10.10">
    <property type="entry name" value="Leucine-rich Repeat Variant"/>
    <property type="match status" value="1"/>
</dbReference>
<reference evidence="5" key="1">
    <citation type="journal article" date="2023" name="Plant J.">
        <title>Genome sequences and population genomics provide insights into the demographic history, inbreeding, and mutation load of two 'living fossil' tree species of Dipteronia.</title>
        <authorList>
            <person name="Feng Y."/>
            <person name="Comes H.P."/>
            <person name="Chen J."/>
            <person name="Zhu S."/>
            <person name="Lu R."/>
            <person name="Zhang X."/>
            <person name="Li P."/>
            <person name="Qiu J."/>
            <person name="Olsen K.M."/>
            <person name="Qiu Y."/>
        </authorList>
    </citation>
    <scope>NUCLEOTIDE SEQUENCE</scope>
    <source>
        <strain evidence="5">NBL</strain>
    </source>
</reference>
<dbReference type="InterPro" id="IPR011989">
    <property type="entry name" value="ARM-like"/>
</dbReference>
<sequence length="94" mass="10358">MECNPETLRNLSQCFFHTLSPAPESRRAAEKSLADAANSPNYGLVVLSHVAEQMVDDQIRHAAAINFKNHLHYRWAPSADSNSGTTLAPIIDPE</sequence>
<dbReference type="GO" id="GO:0005635">
    <property type="term" value="C:nuclear envelope"/>
    <property type="evidence" value="ECO:0007669"/>
    <property type="project" value="TreeGrafter"/>
</dbReference>
<keyword evidence="3" id="KW-0539">Nucleus</keyword>
<dbReference type="InterPro" id="IPR016024">
    <property type="entry name" value="ARM-type_fold"/>
</dbReference>
<gene>
    <name evidence="5" type="ORF">Dsin_022904</name>
</gene>
<comment type="subcellular location">
    <subcellularLocation>
        <location evidence="1">Nucleus</location>
    </subcellularLocation>
</comment>
<evidence type="ECO:0000313" key="5">
    <source>
        <dbReference type="EMBL" id="KAK3199489.1"/>
    </source>
</evidence>
<keyword evidence="6" id="KW-1185">Reference proteome</keyword>
<dbReference type="Proteomes" id="UP001281410">
    <property type="component" value="Unassembled WGS sequence"/>
</dbReference>
<dbReference type="GO" id="GO:0005049">
    <property type="term" value="F:nuclear export signal receptor activity"/>
    <property type="evidence" value="ECO:0007669"/>
    <property type="project" value="TreeGrafter"/>
</dbReference>
<dbReference type="PROSITE" id="PS50166">
    <property type="entry name" value="IMPORTIN_B_NT"/>
    <property type="match status" value="1"/>
</dbReference>
<keyword evidence="2" id="KW-0813">Transport</keyword>
<feature type="domain" description="Importin N-terminal" evidence="4">
    <location>
        <begin position="29"/>
        <end position="94"/>
    </location>
</feature>
<proteinExistence type="predicted"/>
<dbReference type="GO" id="GO:0031267">
    <property type="term" value="F:small GTPase binding"/>
    <property type="evidence" value="ECO:0007669"/>
    <property type="project" value="InterPro"/>
</dbReference>
<dbReference type="GO" id="GO:0005829">
    <property type="term" value="C:cytosol"/>
    <property type="evidence" value="ECO:0007669"/>
    <property type="project" value="TreeGrafter"/>
</dbReference>
<evidence type="ECO:0000313" key="6">
    <source>
        <dbReference type="Proteomes" id="UP001281410"/>
    </source>
</evidence>
<dbReference type="GO" id="GO:0006606">
    <property type="term" value="P:protein import into nucleus"/>
    <property type="evidence" value="ECO:0007669"/>
    <property type="project" value="TreeGrafter"/>
</dbReference>
<dbReference type="SUPFAM" id="SSF48371">
    <property type="entry name" value="ARM repeat"/>
    <property type="match status" value="1"/>
</dbReference>
<dbReference type="InterPro" id="IPR001494">
    <property type="entry name" value="Importin-beta_N"/>
</dbReference>
<dbReference type="EMBL" id="JANJYJ010000007">
    <property type="protein sequence ID" value="KAK3199489.1"/>
    <property type="molecule type" value="Genomic_DNA"/>
</dbReference>
<protein>
    <recommendedName>
        <fullName evidence="4">Importin N-terminal domain-containing protein</fullName>
    </recommendedName>
</protein>
<dbReference type="PANTHER" id="PTHR10997:SF8">
    <property type="entry name" value="EXPORTIN-2"/>
    <property type="match status" value="1"/>
</dbReference>
<comment type="caution">
    <text evidence="5">The sequence shown here is derived from an EMBL/GenBank/DDBJ whole genome shotgun (WGS) entry which is preliminary data.</text>
</comment>
<dbReference type="AlphaFoldDB" id="A0AAE0A2K2"/>